<evidence type="ECO:0000313" key="2">
    <source>
        <dbReference type="EMBL" id="PIT94473.1"/>
    </source>
</evidence>
<dbReference type="PROSITE" id="PS51257">
    <property type="entry name" value="PROKAR_LIPOPROTEIN"/>
    <property type="match status" value="1"/>
</dbReference>
<keyword evidence="1" id="KW-0732">Signal</keyword>
<proteinExistence type="predicted"/>
<sequence length="222" mass="24524">MKKSFYISLLLFIFALTLSGCGSKKTAENKVDSSGNVVATENSDEEEFTASAFEMMGRGRSLHCTFSYEDEKEGAKQSGDFYVDGRSKKFRSEGESTTKATKDEPAMTIKMKSISDGVYAYSWTSLNEKTGFKMKLDQAVATSTDKNKETQDINQAVKFRCRPWTVDNSLFVVPSDINFTDMDEMMKKITAPAQGGGIDLCAICNQIPDATQKGACQKTNCK</sequence>
<dbReference type="Proteomes" id="UP000228900">
    <property type="component" value="Unassembled WGS sequence"/>
</dbReference>
<dbReference type="EMBL" id="PFAQ01000047">
    <property type="protein sequence ID" value="PIT94473.1"/>
    <property type="molecule type" value="Genomic_DNA"/>
</dbReference>
<feature type="signal peptide" evidence="1">
    <location>
        <begin position="1"/>
        <end position="20"/>
    </location>
</feature>
<dbReference type="AlphaFoldDB" id="A0A2M6WNW7"/>
<organism evidence="2 3">
    <name type="scientific">Candidatus Falkowbacteria bacterium CG10_big_fil_rev_8_21_14_0_10_39_9</name>
    <dbReference type="NCBI Taxonomy" id="1974566"/>
    <lineage>
        <taxon>Bacteria</taxon>
        <taxon>Candidatus Falkowiibacteriota</taxon>
    </lineage>
</organism>
<evidence type="ECO:0000256" key="1">
    <source>
        <dbReference type="SAM" id="SignalP"/>
    </source>
</evidence>
<evidence type="ECO:0008006" key="4">
    <source>
        <dbReference type="Google" id="ProtNLM"/>
    </source>
</evidence>
<evidence type="ECO:0000313" key="3">
    <source>
        <dbReference type="Proteomes" id="UP000228900"/>
    </source>
</evidence>
<name>A0A2M6WNW7_9BACT</name>
<comment type="caution">
    <text evidence="2">The sequence shown here is derived from an EMBL/GenBank/DDBJ whole genome shotgun (WGS) entry which is preliminary data.</text>
</comment>
<protein>
    <recommendedName>
        <fullName evidence="4">Lipoprotein</fullName>
    </recommendedName>
</protein>
<reference evidence="3" key="1">
    <citation type="submission" date="2017-09" db="EMBL/GenBank/DDBJ databases">
        <title>Depth-based differentiation of microbial function through sediment-hosted aquifers and enrichment of novel symbionts in the deep terrestrial subsurface.</title>
        <authorList>
            <person name="Probst A.J."/>
            <person name="Ladd B."/>
            <person name="Jarett J.K."/>
            <person name="Geller-Mcgrath D.E."/>
            <person name="Sieber C.M.K."/>
            <person name="Emerson J.B."/>
            <person name="Anantharaman K."/>
            <person name="Thomas B.C."/>
            <person name="Malmstrom R."/>
            <person name="Stieglmeier M."/>
            <person name="Klingl A."/>
            <person name="Woyke T."/>
            <person name="Ryan C.M."/>
            <person name="Banfield J.F."/>
        </authorList>
    </citation>
    <scope>NUCLEOTIDE SEQUENCE [LARGE SCALE GENOMIC DNA]</scope>
</reference>
<feature type="chain" id="PRO_5014954328" description="Lipoprotein" evidence="1">
    <location>
        <begin position="21"/>
        <end position="222"/>
    </location>
</feature>
<accession>A0A2M6WNW7</accession>
<gene>
    <name evidence="2" type="ORF">COT98_03440</name>
</gene>